<dbReference type="AlphaFoldDB" id="A0AAV4ZR99"/>
<keyword evidence="2" id="KW-1185">Reference proteome</keyword>
<accession>A0AAV4ZR99</accession>
<name>A0AAV4ZR99_9HYPH</name>
<protein>
    <submittedName>
        <fullName evidence="1">Uncharacterized protein</fullName>
    </submittedName>
</protein>
<sequence length="353" mass="38809">MKTLSFARLPTVRHRIHVEFDVLDPRTGAGTRSRMPVEIDVPEDRHGATSSDGIYADAGRWRNRLVVYTRIGNVSFAPLYDATLGNCPDSLLTDPDPGRQLARLKFDGRYALPRRFDDVFSSEGRLHAATGRKIENRWSIPTETFEEVERSGREVVDRDRRVAEIRHAASQCFLIRPEAGLCMAAHQPVWGVFERGGQPYVQLHILAPGRRRHDVFGLRRLDDATAFAGGLGRPEPVVSGRVVEMPSEPETRDDPSAVLAGEHAWIARVLRDVVGLLPAEAVAFWHDCAHGAEAVRGYGTAADMLALVDRIGFALQDHPTQAANWGAGVRGLRLRLAFEAGLAAAPADGGPRP</sequence>
<reference evidence="1" key="1">
    <citation type="journal article" date="2016" name="Front. Microbiol.">
        <title>Genome Sequence of the Piezophilic, Mesophilic Sulfate-Reducing Bacterium Desulfovibrio indicus J2T.</title>
        <authorList>
            <person name="Cao J."/>
            <person name="Maignien L."/>
            <person name="Shao Z."/>
            <person name="Alain K."/>
            <person name="Jebbar M."/>
        </authorList>
    </citation>
    <scope>NUCLEOTIDE SEQUENCE</scope>
    <source>
        <strain evidence="1">DSM 16372</strain>
    </source>
</reference>
<reference evidence="1" key="2">
    <citation type="submission" date="2021-08" db="EMBL/GenBank/DDBJ databases">
        <authorList>
            <person name="Tani A."/>
            <person name="Ola A."/>
            <person name="Ogura Y."/>
            <person name="Katsura K."/>
            <person name="Hayashi T."/>
        </authorList>
    </citation>
    <scope>NUCLEOTIDE SEQUENCE</scope>
    <source>
        <strain evidence="1">DSM 16372</strain>
    </source>
</reference>
<dbReference type="Proteomes" id="UP001055247">
    <property type="component" value="Unassembled WGS sequence"/>
</dbReference>
<comment type="caution">
    <text evidence="1">The sequence shown here is derived from an EMBL/GenBank/DDBJ whole genome shotgun (WGS) entry which is preliminary data.</text>
</comment>
<gene>
    <name evidence="1" type="ORF">BHAOGJBA_4249</name>
</gene>
<evidence type="ECO:0000313" key="2">
    <source>
        <dbReference type="Proteomes" id="UP001055247"/>
    </source>
</evidence>
<dbReference type="EMBL" id="BPQO01000020">
    <property type="protein sequence ID" value="GJD90707.1"/>
    <property type="molecule type" value="Genomic_DNA"/>
</dbReference>
<proteinExistence type="predicted"/>
<dbReference type="RefSeq" id="WP_238230876.1">
    <property type="nucleotide sequence ID" value="NZ_BPQO01000020.1"/>
</dbReference>
<evidence type="ECO:0000313" key="1">
    <source>
        <dbReference type="EMBL" id="GJD90707.1"/>
    </source>
</evidence>
<organism evidence="1 2">
    <name type="scientific">Methylobacterium hispanicum</name>
    <dbReference type="NCBI Taxonomy" id="270350"/>
    <lineage>
        <taxon>Bacteria</taxon>
        <taxon>Pseudomonadati</taxon>
        <taxon>Pseudomonadota</taxon>
        <taxon>Alphaproteobacteria</taxon>
        <taxon>Hyphomicrobiales</taxon>
        <taxon>Methylobacteriaceae</taxon>
        <taxon>Methylobacterium</taxon>
    </lineage>
</organism>